<keyword evidence="4" id="KW-0548">Nucleotidyltransferase</keyword>
<keyword evidence="5" id="KW-0235">DNA replication</keyword>
<sequence>MALHVDLDNIVPGYFTSTSFEEISFYCVNLIRNVNRSFIFQVHSSGNFRRRDEVQEIHLPVIPSVILDPQMPDEILYEILAEKYFYSIETEFFEGIDGSGWSFIPGTLKFWFKIYPCQPNDPADPNRNNQSDAPDDDDMVNDPELRNRNWFAFTIVEFFARKAKRSVPRVHFLKQQMLINFKNEFGINIPDEDFYMRIQLQDVARYHELLNACNIRIFSMRGNLLYAKELSPEPDQPWIDMYLNSGQNFALILDLWTFFQKRKRQHFCMTCIKWVSTATHTCEQAKLVAKQEQVRIPAIPYGRHGLVVYADFESYTRQDGGDHRISGYGWVAIDKFHKDIDNNLNSLTSCDTLVEEFLKDMAKRAQDFAYDEGHETLTCQICDESIMPESPTIIGRNFLNGRQGSHHPECWDVKENTMYIFFHNFRGYDSHFIIREIVAKLPVVGLMGTSMEKFNYIQCKHPRNDLIKFTFKDTFNFFTCSLAKCVSMIENWMYSPEEIRNHKGIFPYDWFDHPDKLDATALPPAPWHNRLTNQTVDPSEAFALWERRQMKTFDEFHNYYMMSDVLQLADAFEEFRRTCIDEFDTDPVHFQGAPGYTWYLGLCQNSEMFKIIRNREIYLDIQNGIRGGVSQAMTRYCNVEDKPEESMFFLDVNSLYSKCMTYKLPGKFLEKIEELPENWPDLFNQNTGHTAIFVVDLIYPPHLHDRDVAYPLAPHKFNDRLCTTFRNKEKYMVHAELLKFYLQRGLILEKFHYGYVFEHDYVLRDYVQGNIEKRRATRSEVMKTLYKLLNNSIYGKTCENVNKYRKFEVIDYEDFHGGVDEWFIPINGELDNCKSFLQCEDKFLCEKILKEVHLNKPIQIGFAILEFAKYEIYRFLAVAQDHFGDRVVPLYTDTDSILFWCAFPTPWKFFYDSPLREFLDFEKVPEHWGVKTFDTDKQSGLWSPEAGGKEIVEYCGLRAKCYCYRFRDNESIIKNKGIPKAAMIANEDETPREEITMEHYKKALFEGEPYHVCHYMIRSQKHQVFTKQQYKLGLSANDLKRAVTANRAIALPFGYKGETFRNIVTDADDTDNLDP</sequence>
<dbReference type="Gene3D" id="3.90.1600.10">
    <property type="entry name" value="Palm domain of DNA polymerase"/>
    <property type="match status" value="1"/>
</dbReference>
<dbReference type="GO" id="GO:0003887">
    <property type="term" value="F:DNA-directed DNA polymerase activity"/>
    <property type="evidence" value="ECO:0007669"/>
    <property type="project" value="UniProtKB-KW"/>
</dbReference>
<evidence type="ECO:0000256" key="4">
    <source>
        <dbReference type="ARBA" id="ARBA00022695"/>
    </source>
</evidence>
<dbReference type="SUPFAM" id="SSF53098">
    <property type="entry name" value="Ribonuclease H-like"/>
    <property type="match status" value="1"/>
</dbReference>
<evidence type="ECO:0000256" key="1">
    <source>
        <dbReference type="ARBA" id="ARBA00005755"/>
    </source>
</evidence>
<accession>A0A8A4XD02</accession>
<dbReference type="InterPro" id="IPR043502">
    <property type="entry name" value="DNA/RNA_pol_sf"/>
</dbReference>
<feature type="domain" description="DNA-directed DNA polymerase family B mitochondria/virus" evidence="10">
    <location>
        <begin position="413"/>
        <end position="876"/>
    </location>
</feature>
<dbReference type="InterPro" id="IPR012337">
    <property type="entry name" value="RNaseH-like_sf"/>
</dbReference>
<evidence type="ECO:0000256" key="3">
    <source>
        <dbReference type="ARBA" id="ARBA00022679"/>
    </source>
</evidence>
<keyword evidence="7" id="KW-0238">DNA-binding</keyword>
<dbReference type="PANTHER" id="PTHR31511:SF12">
    <property type="entry name" value="RHO TERMINATION FACTOR N-TERMINAL DOMAIN-CONTAINING PROTEIN"/>
    <property type="match status" value="1"/>
</dbReference>
<organism evidence="11">
    <name type="scientific">Periparus ater densovirus</name>
    <dbReference type="NCBI Taxonomy" id="2794503"/>
    <lineage>
        <taxon>Viruses</taxon>
        <taxon>Monodnaviria</taxon>
        <taxon>Shotokuvirae</taxon>
        <taxon>Cossaviricota</taxon>
        <taxon>Quintoviricetes</taxon>
        <taxon>Piccovirales</taxon>
        <taxon>Parvoviridae</taxon>
        <taxon>Densovirinae</taxon>
    </lineage>
</organism>
<evidence type="ECO:0000256" key="8">
    <source>
        <dbReference type="ARBA" id="ARBA00049244"/>
    </source>
</evidence>
<dbReference type="GO" id="GO:0006260">
    <property type="term" value="P:DNA replication"/>
    <property type="evidence" value="ECO:0007669"/>
    <property type="project" value="UniProtKB-KW"/>
</dbReference>
<keyword evidence="3" id="KW-0808">Transferase</keyword>
<dbReference type="Pfam" id="PF03175">
    <property type="entry name" value="DNA_pol_B_2"/>
    <property type="match status" value="1"/>
</dbReference>
<evidence type="ECO:0000256" key="2">
    <source>
        <dbReference type="ARBA" id="ARBA00012417"/>
    </source>
</evidence>
<dbReference type="EC" id="2.7.7.7" evidence="2"/>
<keyword evidence="6" id="KW-0239">DNA-directed DNA polymerase</keyword>
<protein>
    <recommendedName>
        <fullName evidence="2">DNA-directed DNA polymerase</fullName>
        <ecNumber evidence="2">2.7.7.7</ecNumber>
    </recommendedName>
</protein>
<dbReference type="SUPFAM" id="SSF56672">
    <property type="entry name" value="DNA/RNA polymerases"/>
    <property type="match status" value="1"/>
</dbReference>
<evidence type="ECO:0000313" key="11">
    <source>
        <dbReference type="EMBL" id="QTE03835.1"/>
    </source>
</evidence>
<comment type="catalytic activity">
    <reaction evidence="8">
        <text>DNA(n) + a 2'-deoxyribonucleoside 5'-triphosphate = DNA(n+1) + diphosphate</text>
        <dbReference type="Rhea" id="RHEA:22508"/>
        <dbReference type="Rhea" id="RHEA-COMP:17339"/>
        <dbReference type="Rhea" id="RHEA-COMP:17340"/>
        <dbReference type="ChEBI" id="CHEBI:33019"/>
        <dbReference type="ChEBI" id="CHEBI:61560"/>
        <dbReference type="ChEBI" id="CHEBI:173112"/>
        <dbReference type="EC" id="2.7.7.7"/>
    </reaction>
</comment>
<dbReference type="InterPro" id="IPR004868">
    <property type="entry name" value="DNA-dir_DNA_pol_B_mt/vir"/>
</dbReference>
<dbReference type="GO" id="GO:0003677">
    <property type="term" value="F:DNA binding"/>
    <property type="evidence" value="ECO:0007669"/>
    <property type="project" value="UniProtKB-KW"/>
</dbReference>
<proteinExistence type="inferred from homology"/>
<name>A0A8A4XD02_9VIRU</name>
<dbReference type="PANTHER" id="PTHR31511">
    <property type="entry name" value="PROTEIN CBG23764"/>
    <property type="match status" value="1"/>
</dbReference>
<evidence type="ECO:0000256" key="7">
    <source>
        <dbReference type="ARBA" id="ARBA00023125"/>
    </source>
</evidence>
<dbReference type="InterPro" id="IPR036397">
    <property type="entry name" value="RNaseH_sf"/>
</dbReference>
<dbReference type="InterPro" id="IPR023211">
    <property type="entry name" value="DNA_pol_palm_dom_sf"/>
</dbReference>
<feature type="region of interest" description="Disordered" evidence="9">
    <location>
        <begin position="122"/>
        <end position="142"/>
    </location>
</feature>
<evidence type="ECO:0000259" key="10">
    <source>
        <dbReference type="Pfam" id="PF03175"/>
    </source>
</evidence>
<dbReference type="Gene3D" id="3.30.420.10">
    <property type="entry name" value="Ribonuclease H-like superfamily/Ribonuclease H"/>
    <property type="match status" value="1"/>
</dbReference>
<dbReference type="GO" id="GO:0000166">
    <property type="term" value="F:nucleotide binding"/>
    <property type="evidence" value="ECO:0007669"/>
    <property type="project" value="InterPro"/>
</dbReference>
<evidence type="ECO:0000256" key="9">
    <source>
        <dbReference type="SAM" id="MobiDB-lite"/>
    </source>
</evidence>
<dbReference type="EMBL" id="MW046442">
    <property type="protein sequence ID" value="QTE03835.1"/>
    <property type="molecule type" value="Genomic_DNA"/>
</dbReference>
<reference evidence="11" key="1">
    <citation type="submission" date="2020-09" db="EMBL/GenBank/DDBJ databases">
        <title>Parvovirus dark matter in the feces of wild birds.</title>
        <authorList>
            <person name="Dai Z."/>
            <person name="Yang S."/>
            <person name="Zhang W."/>
        </authorList>
    </citation>
    <scope>NUCLEOTIDE SEQUENCE</scope>
    <source>
        <strain evidence="11">Coa196par02</strain>
    </source>
</reference>
<evidence type="ECO:0000256" key="5">
    <source>
        <dbReference type="ARBA" id="ARBA00022705"/>
    </source>
</evidence>
<comment type="similarity">
    <text evidence="1">Belongs to the DNA polymerase type-B family.</text>
</comment>
<evidence type="ECO:0000256" key="6">
    <source>
        <dbReference type="ARBA" id="ARBA00022932"/>
    </source>
</evidence>